<dbReference type="EMBL" id="CP041040">
    <property type="protein sequence ID" value="QDE35441.1"/>
    <property type="molecule type" value="Genomic_DNA"/>
</dbReference>
<reference evidence="1 2" key="1">
    <citation type="submission" date="2019-06" db="EMBL/GenBank/DDBJ databases">
        <title>Complete genome of Microbacterium foliorum M2.</title>
        <authorList>
            <person name="Cao G."/>
        </authorList>
    </citation>
    <scope>NUCLEOTIDE SEQUENCE [LARGE SCALE GENOMIC DNA]</scope>
    <source>
        <strain evidence="1 2">M2</strain>
    </source>
</reference>
<dbReference type="RefSeq" id="WP_140037629.1">
    <property type="nucleotide sequence ID" value="NZ_CP041040.1"/>
</dbReference>
<name>A0A4Y5YRD2_9MICO</name>
<proteinExistence type="predicted"/>
<accession>A0A4Y5YRD2</accession>
<organism evidence="1 2">
    <name type="scientific">Microbacterium foliorum</name>
    <dbReference type="NCBI Taxonomy" id="104336"/>
    <lineage>
        <taxon>Bacteria</taxon>
        <taxon>Bacillati</taxon>
        <taxon>Actinomycetota</taxon>
        <taxon>Actinomycetes</taxon>
        <taxon>Micrococcales</taxon>
        <taxon>Microbacteriaceae</taxon>
        <taxon>Microbacterium</taxon>
    </lineage>
</organism>
<protein>
    <recommendedName>
        <fullName evidence="3">Excreted virulence factor EspC, type VII ESX diderm</fullName>
    </recommendedName>
</protein>
<evidence type="ECO:0000313" key="2">
    <source>
        <dbReference type="Proteomes" id="UP000316125"/>
    </source>
</evidence>
<sequence length="100" mass="10488">MATGGGTSYDVDTDVLRAMASKARRTVGELRSSEVTNPGDAGHEWVVAAAAGFSTAWSDGLSDRVTDTEDFADRLGTTARVFDEGTDAAKAEVDAMIWGD</sequence>
<dbReference type="Proteomes" id="UP000316125">
    <property type="component" value="Chromosome"/>
</dbReference>
<dbReference type="OrthoDB" id="5073518at2"/>
<gene>
    <name evidence="1" type="ORF">FIV50_11995</name>
</gene>
<dbReference type="AlphaFoldDB" id="A0A4Y5YRD2"/>
<evidence type="ECO:0000313" key="1">
    <source>
        <dbReference type="EMBL" id="QDE35441.1"/>
    </source>
</evidence>
<evidence type="ECO:0008006" key="3">
    <source>
        <dbReference type="Google" id="ProtNLM"/>
    </source>
</evidence>